<dbReference type="RefSeq" id="WP_172972004.1">
    <property type="nucleotide sequence ID" value="NZ_BMFA01000003.1"/>
</dbReference>
<dbReference type="InterPro" id="IPR036188">
    <property type="entry name" value="FAD/NAD-bd_sf"/>
</dbReference>
<gene>
    <name evidence="2" type="ORF">GCM10011316_13540</name>
</gene>
<dbReference type="EMBL" id="BMFA01000003">
    <property type="protein sequence ID" value="GGB42887.1"/>
    <property type="molecule type" value="Genomic_DNA"/>
</dbReference>
<dbReference type="Pfam" id="PF01593">
    <property type="entry name" value="Amino_oxidase"/>
    <property type="match status" value="1"/>
</dbReference>
<dbReference type="GO" id="GO:0016491">
    <property type="term" value="F:oxidoreductase activity"/>
    <property type="evidence" value="ECO:0007669"/>
    <property type="project" value="InterPro"/>
</dbReference>
<proteinExistence type="predicted"/>
<reference evidence="2" key="2">
    <citation type="submission" date="2020-09" db="EMBL/GenBank/DDBJ databases">
        <authorList>
            <person name="Sun Q."/>
            <person name="Zhou Y."/>
        </authorList>
    </citation>
    <scope>NUCLEOTIDE SEQUENCE</scope>
    <source>
        <strain evidence="2">CGMCC 1.12426</strain>
    </source>
</reference>
<organism evidence="2 3">
    <name type="scientific">Roseibium aquae</name>
    <dbReference type="NCBI Taxonomy" id="1323746"/>
    <lineage>
        <taxon>Bacteria</taxon>
        <taxon>Pseudomonadati</taxon>
        <taxon>Pseudomonadota</taxon>
        <taxon>Alphaproteobacteria</taxon>
        <taxon>Hyphomicrobiales</taxon>
        <taxon>Stappiaceae</taxon>
        <taxon>Roseibium</taxon>
    </lineage>
</organism>
<dbReference type="PANTHER" id="PTHR16128">
    <property type="entry name" value="FAD/NAD(P)-BINDING OXIDOREDUCTASE FAMILY PROTEIN"/>
    <property type="match status" value="1"/>
</dbReference>
<name>A0A916WZW9_9HYPH</name>
<reference evidence="2" key="1">
    <citation type="journal article" date="2014" name="Int. J. Syst. Evol. Microbiol.">
        <title>Complete genome sequence of Corynebacterium casei LMG S-19264T (=DSM 44701T), isolated from a smear-ripened cheese.</title>
        <authorList>
            <consortium name="US DOE Joint Genome Institute (JGI-PGF)"/>
            <person name="Walter F."/>
            <person name="Albersmeier A."/>
            <person name="Kalinowski J."/>
            <person name="Ruckert C."/>
        </authorList>
    </citation>
    <scope>NUCLEOTIDE SEQUENCE</scope>
    <source>
        <strain evidence="2">CGMCC 1.12426</strain>
    </source>
</reference>
<dbReference type="PANTHER" id="PTHR16128:SF5">
    <property type="entry name" value="FAD_NAD(P)-BINDING OXIDOREDUCTASE FAMILY PROTEIN"/>
    <property type="match status" value="1"/>
</dbReference>
<sequence length="340" mass="36657">MPTSETLQDPVSNRLCVIGAGLCGLTAAARAKTAGWAVTVLDKGRGVGGRMSRRRTHEGFEFDHGAQYFTARTGAFQTLLGEAERAGAVALWTREAADTGVNAREPWWVGTPGMTGLARWLENQVRAETGRTAVKLNRVEGLWHVGTREGQVHGPFERIVIAVPPAQARSLLATYLVTDPAMDRLAGVEIDPCWAVMLAFDRRQNCMPDIMRDPNSSIGWAARNASKPWRPTEIETLVVHMSGDWSKAHLEEAPDQVAAMALGELQAVTDGAVSAPVFLSAHRWRYAKTITPLGSPMLEAFGGEVLVGGDWCLGARVECAFQSGMAIGQALQNTLARAGN</sequence>
<accession>A0A916WZW9</accession>
<dbReference type="Pfam" id="PF13450">
    <property type="entry name" value="NAD_binding_8"/>
    <property type="match status" value="1"/>
</dbReference>
<dbReference type="Proteomes" id="UP000605148">
    <property type="component" value="Unassembled WGS sequence"/>
</dbReference>
<evidence type="ECO:0000313" key="2">
    <source>
        <dbReference type="EMBL" id="GGB42887.1"/>
    </source>
</evidence>
<dbReference type="InterPro" id="IPR002937">
    <property type="entry name" value="Amino_oxidase"/>
</dbReference>
<dbReference type="Gene3D" id="3.90.660.10">
    <property type="match status" value="1"/>
</dbReference>
<evidence type="ECO:0000259" key="1">
    <source>
        <dbReference type="Pfam" id="PF01593"/>
    </source>
</evidence>
<feature type="domain" description="Amine oxidase" evidence="1">
    <location>
        <begin position="110"/>
        <end position="287"/>
    </location>
</feature>
<dbReference type="Gene3D" id="3.50.50.60">
    <property type="entry name" value="FAD/NAD(P)-binding domain"/>
    <property type="match status" value="1"/>
</dbReference>
<comment type="caution">
    <text evidence="2">The sequence shown here is derived from an EMBL/GenBank/DDBJ whole genome shotgun (WGS) entry which is preliminary data.</text>
</comment>
<keyword evidence="3" id="KW-1185">Reference proteome</keyword>
<dbReference type="SUPFAM" id="SSF51905">
    <property type="entry name" value="FAD/NAD(P)-binding domain"/>
    <property type="match status" value="1"/>
</dbReference>
<evidence type="ECO:0000313" key="3">
    <source>
        <dbReference type="Proteomes" id="UP000605148"/>
    </source>
</evidence>
<dbReference type="AlphaFoldDB" id="A0A916WZW9"/>
<protein>
    <submittedName>
        <fullName evidence="2">FAD-dependent oxidoreductase</fullName>
    </submittedName>
</protein>